<reference evidence="7 8" key="1">
    <citation type="submission" date="2022-04" db="EMBL/GenBank/DDBJ databases">
        <title>Positive selection, recombination, and allopatry shape intraspecific diversity of widespread and dominant cyanobacteria.</title>
        <authorList>
            <person name="Wei J."/>
            <person name="Shu W."/>
            <person name="Hu C."/>
        </authorList>
    </citation>
    <scope>NUCLEOTIDE SEQUENCE [LARGE SCALE GENOMIC DNA]</scope>
    <source>
        <strain evidence="7 8">AS-A4</strain>
    </source>
</reference>
<dbReference type="SUPFAM" id="SSF55961">
    <property type="entry name" value="Bet v1-like"/>
    <property type="match status" value="1"/>
</dbReference>
<dbReference type="RefSeq" id="WP_347240567.1">
    <property type="nucleotide sequence ID" value="NZ_JAMPLM010000055.1"/>
</dbReference>
<evidence type="ECO:0000313" key="7">
    <source>
        <dbReference type="EMBL" id="MEP1062169.1"/>
    </source>
</evidence>
<sequence>MFEATAIALPSRHNFVTVEFYICVRLDYQYLTKTLSQPLAFQSHIRQRSHLCLSMLVTQQPVLKRFWYPVMPIADLAVTPQSFQLLGEPLALWLNGAGKPAAVRDRCCHRSARLSQGVVVNNAIRCPYHGWSFDAEGTCTNVPQLSNGAIPKTYRVDAFRCQERYGYVWVCLEEPLMAIPNIPEATDPQFRQIPEFYETWHCAGLRLMENSFDNAHPHFVHAKTFGVEQEPVPPQPDSFTETEFGFRMRYVLPVFNSDLQKQNLQMEAGKTVRISEGTWFMPFIRTLKITYPNGLIHLIFTAATPIDDRSSQIVQFCLRNDTEEAVTAESVVAFDRAVTLEDRMILEGTDYDVPLSLSAEQHMATDKPGIVMRRKLAALVRGVGSRE</sequence>
<keyword evidence="7" id="KW-0223">Dioxygenase</keyword>
<dbReference type="InterPro" id="IPR050584">
    <property type="entry name" value="Cholesterol_7-desaturase"/>
</dbReference>
<organism evidence="7 8">
    <name type="scientific">Stenomitos frigidus AS-A4</name>
    <dbReference type="NCBI Taxonomy" id="2933935"/>
    <lineage>
        <taxon>Bacteria</taxon>
        <taxon>Bacillati</taxon>
        <taxon>Cyanobacteriota</taxon>
        <taxon>Cyanophyceae</taxon>
        <taxon>Leptolyngbyales</taxon>
        <taxon>Leptolyngbyaceae</taxon>
        <taxon>Stenomitos</taxon>
    </lineage>
</organism>
<dbReference type="PROSITE" id="PS51296">
    <property type="entry name" value="RIESKE"/>
    <property type="match status" value="1"/>
</dbReference>
<dbReference type="Pfam" id="PF00355">
    <property type="entry name" value="Rieske"/>
    <property type="match status" value="1"/>
</dbReference>
<keyword evidence="1" id="KW-0001">2Fe-2S</keyword>
<evidence type="ECO:0000256" key="4">
    <source>
        <dbReference type="ARBA" id="ARBA00023004"/>
    </source>
</evidence>
<proteinExistence type="predicted"/>
<dbReference type="SUPFAM" id="SSF50022">
    <property type="entry name" value="ISP domain"/>
    <property type="match status" value="1"/>
</dbReference>
<dbReference type="CDD" id="cd03469">
    <property type="entry name" value="Rieske_RO_Alpha_N"/>
    <property type="match status" value="1"/>
</dbReference>
<keyword evidence="8" id="KW-1185">Reference proteome</keyword>
<evidence type="ECO:0000256" key="3">
    <source>
        <dbReference type="ARBA" id="ARBA00023002"/>
    </source>
</evidence>
<evidence type="ECO:0000259" key="6">
    <source>
        <dbReference type="PROSITE" id="PS51296"/>
    </source>
</evidence>
<evidence type="ECO:0000313" key="8">
    <source>
        <dbReference type="Proteomes" id="UP001476950"/>
    </source>
</evidence>
<comment type="caution">
    <text evidence="7">The sequence shown here is derived from an EMBL/GenBank/DDBJ whole genome shotgun (WGS) entry which is preliminary data.</text>
</comment>
<name>A0ABV0KSH9_9CYAN</name>
<dbReference type="Gene3D" id="3.90.380.10">
    <property type="entry name" value="Naphthalene 1,2-dioxygenase Alpha Subunit, Chain A, domain 1"/>
    <property type="match status" value="1"/>
</dbReference>
<feature type="domain" description="Rieske" evidence="6">
    <location>
        <begin position="67"/>
        <end position="170"/>
    </location>
</feature>
<dbReference type="InterPro" id="IPR017941">
    <property type="entry name" value="Rieske_2Fe-2S"/>
</dbReference>
<keyword evidence="4" id="KW-0408">Iron</keyword>
<keyword evidence="5" id="KW-0411">Iron-sulfur</keyword>
<accession>A0ABV0KSH9</accession>
<dbReference type="PANTHER" id="PTHR21266:SF60">
    <property type="entry name" value="3-KETOSTEROID-9-ALPHA-MONOOXYGENASE, OXYGENASE COMPONENT"/>
    <property type="match status" value="1"/>
</dbReference>
<gene>
    <name evidence="7" type="ORF">NDI38_27730</name>
</gene>
<dbReference type="EMBL" id="JAMPLM010000055">
    <property type="protein sequence ID" value="MEP1062169.1"/>
    <property type="molecule type" value="Genomic_DNA"/>
</dbReference>
<keyword evidence="2" id="KW-0479">Metal-binding</keyword>
<dbReference type="Gene3D" id="2.102.10.10">
    <property type="entry name" value="Rieske [2Fe-2S] iron-sulphur domain"/>
    <property type="match status" value="1"/>
</dbReference>
<keyword evidence="3" id="KW-0560">Oxidoreductase</keyword>
<dbReference type="Proteomes" id="UP001476950">
    <property type="component" value="Unassembled WGS sequence"/>
</dbReference>
<evidence type="ECO:0000256" key="2">
    <source>
        <dbReference type="ARBA" id="ARBA00022723"/>
    </source>
</evidence>
<evidence type="ECO:0000256" key="5">
    <source>
        <dbReference type="ARBA" id="ARBA00023014"/>
    </source>
</evidence>
<evidence type="ECO:0000256" key="1">
    <source>
        <dbReference type="ARBA" id="ARBA00022714"/>
    </source>
</evidence>
<dbReference type="Pfam" id="PF19112">
    <property type="entry name" value="VanA_C"/>
    <property type="match status" value="1"/>
</dbReference>
<dbReference type="InterPro" id="IPR036922">
    <property type="entry name" value="Rieske_2Fe-2S_sf"/>
</dbReference>
<dbReference type="GO" id="GO:0051213">
    <property type="term" value="F:dioxygenase activity"/>
    <property type="evidence" value="ECO:0007669"/>
    <property type="project" value="UniProtKB-KW"/>
</dbReference>
<dbReference type="InterPro" id="IPR044043">
    <property type="entry name" value="VanA_C_cat"/>
</dbReference>
<dbReference type="PANTHER" id="PTHR21266">
    <property type="entry name" value="IRON-SULFUR DOMAIN CONTAINING PROTEIN"/>
    <property type="match status" value="1"/>
</dbReference>
<protein>
    <submittedName>
        <fullName evidence="7">Aromatic ring-hydroxylating dioxygenase subunit alpha</fullName>
    </submittedName>
</protein>